<dbReference type="InterPro" id="IPR024344">
    <property type="entry name" value="MDMPI_metal-binding"/>
</dbReference>
<organism evidence="2 3">
    <name type="scientific">Mycolicibacterium poriferae</name>
    <dbReference type="NCBI Taxonomy" id="39694"/>
    <lineage>
        <taxon>Bacteria</taxon>
        <taxon>Bacillati</taxon>
        <taxon>Actinomycetota</taxon>
        <taxon>Actinomycetes</taxon>
        <taxon>Mycobacteriales</taxon>
        <taxon>Mycobacteriaceae</taxon>
        <taxon>Mycolicibacterium</taxon>
    </lineage>
</organism>
<evidence type="ECO:0000259" key="1">
    <source>
        <dbReference type="Pfam" id="PF11716"/>
    </source>
</evidence>
<protein>
    <recommendedName>
        <fullName evidence="1">Mycothiol-dependent maleylpyruvate isomerase metal-binding domain-containing protein</fullName>
    </recommendedName>
</protein>
<feature type="domain" description="Mycothiol-dependent maleylpyruvate isomerase metal-binding" evidence="1">
    <location>
        <begin position="13"/>
        <end position="157"/>
    </location>
</feature>
<gene>
    <name evidence="2" type="ORF">MPOR_51400</name>
</gene>
<dbReference type="Gene3D" id="1.20.120.450">
    <property type="entry name" value="dinb family like domain"/>
    <property type="match status" value="1"/>
</dbReference>
<dbReference type="Pfam" id="PF11716">
    <property type="entry name" value="MDMPI_N"/>
    <property type="match status" value="1"/>
</dbReference>
<dbReference type="KEGG" id="mpof:MPOR_51400"/>
<dbReference type="NCBIfam" id="TIGR03083">
    <property type="entry name" value="maleylpyruvate isomerase family mycothiol-dependent enzyme"/>
    <property type="match status" value="1"/>
</dbReference>
<accession>A0A6N4VHM9</accession>
<dbReference type="EMBL" id="AP022570">
    <property type="protein sequence ID" value="BBX54114.1"/>
    <property type="molecule type" value="Genomic_DNA"/>
</dbReference>
<dbReference type="Proteomes" id="UP000466785">
    <property type="component" value="Chromosome"/>
</dbReference>
<dbReference type="GO" id="GO:0046872">
    <property type="term" value="F:metal ion binding"/>
    <property type="evidence" value="ECO:0007669"/>
    <property type="project" value="InterPro"/>
</dbReference>
<reference evidence="2 3" key="1">
    <citation type="journal article" date="2019" name="Emerg. Microbes Infect.">
        <title>Comprehensive subspecies identification of 175 nontuberculous mycobacteria species based on 7547 genomic profiles.</title>
        <authorList>
            <person name="Matsumoto Y."/>
            <person name="Kinjo T."/>
            <person name="Motooka D."/>
            <person name="Nabeya D."/>
            <person name="Jung N."/>
            <person name="Uechi K."/>
            <person name="Horii T."/>
            <person name="Iida T."/>
            <person name="Fujita J."/>
            <person name="Nakamura S."/>
        </authorList>
    </citation>
    <scope>NUCLEOTIDE SEQUENCE [LARGE SCALE GENOMIC DNA]</scope>
    <source>
        <strain evidence="2 3">JCM 12603</strain>
    </source>
</reference>
<proteinExistence type="predicted"/>
<dbReference type="InterPro" id="IPR034660">
    <property type="entry name" value="DinB/YfiT-like"/>
</dbReference>
<keyword evidence="3" id="KW-1185">Reference proteome</keyword>
<sequence>MTTRTRGRRGVFEAAAGHFADLVRSITDDRWDEPGLGDWTVRDLVGHTSRSLTTVSTYLRIEAAYEDVSSAVDYYVRMRDYAAGMGADAIVERGRQAGRDLGADPAAAIDHLLARVLDELDGVDDPLIEVIGGLGIRLSNYLPTRTFELAVHGIDIARAVGVDRDPPQEVLADAAALAARIGVALGQGPAVLLGLTGRTDLPPGFSVV</sequence>
<dbReference type="RefSeq" id="WP_163678951.1">
    <property type="nucleotide sequence ID" value="NZ_AP022570.1"/>
</dbReference>
<evidence type="ECO:0000313" key="3">
    <source>
        <dbReference type="Proteomes" id="UP000466785"/>
    </source>
</evidence>
<dbReference type="InterPro" id="IPR017517">
    <property type="entry name" value="Maleyloyr_isom"/>
</dbReference>
<name>A0A6N4VHM9_9MYCO</name>
<dbReference type="SUPFAM" id="SSF109854">
    <property type="entry name" value="DinB/YfiT-like putative metalloenzymes"/>
    <property type="match status" value="1"/>
</dbReference>
<evidence type="ECO:0000313" key="2">
    <source>
        <dbReference type="EMBL" id="BBX54114.1"/>
    </source>
</evidence>
<dbReference type="AlphaFoldDB" id="A0A6N4VHM9"/>